<dbReference type="CDD" id="cd03354">
    <property type="entry name" value="LbH_SAT"/>
    <property type="match status" value="1"/>
</dbReference>
<dbReference type="InterPro" id="IPR045304">
    <property type="entry name" value="LbH_SAT"/>
</dbReference>
<dbReference type="InterPro" id="IPR018357">
    <property type="entry name" value="Hexapep_transf_CS"/>
</dbReference>
<comment type="caution">
    <text evidence="7">The sequence shown here is derived from an EMBL/GenBank/DDBJ whole genome shotgun (WGS) entry which is preliminary data.</text>
</comment>
<dbReference type="Gene3D" id="2.160.10.10">
    <property type="entry name" value="Hexapeptide repeat proteins"/>
    <property type="match status" value="1"/>
</dbReference>
<dbReference type="GO" id="GO:0009001">
    <property type="term" value="F:serine O-acetyltransferase activity"/>
    <property type="evidence" value="ECO:0007669"/>
    <property type="project" value="UniProtKB-EC"/>
</dbReference>
<evidence type="ECO:0000256" key="1">
    <source>
        <dbReference type="ARBA" id="ARBA00007274"/>
    </source>
</evidence>
<evidence type="ECO:0000313" key="7">
    <source>
        <dbReference type="EMBL" id="TCD23415.1"/>
    </source>
</evidence>
<dbReference type="EMBL" id="SJSO01000016">
    <property type="protein sequence ID" value="TCD23415.1"/>
    <property type="molecule type" value="Genomic_DNA"/>
</dbReference>
<dbReference type="PANTHER" id="PTHR42811">
    <property type="entry name" value="SERINE ACETYLTRANSFERASE"/>
    <property type="match status" value="1"/>
</dbReference>
<dbReference type="PROSITE" id="PS00101">
    <property type="entry name" value="HEXAPEP_TRANSFERASES"/>
    <property type="match status" value="1"/>
</dbReference>
<dbReference type="InterPro" id="IPR001451">
    <property type="entry name" value="Hexapep"/>
</dbReference>
<dbReference type="InterPro" id="IPR011004">
    <property type="entry name" value="Trimer_LpxA-like_sf"/>
</dbReference>
<feature type="transmembrane region" description="Helical" evidence="6">
    <location>
        <begin position="43"/>
        <end position="63"/>
    </location>
</feature>
<evidence type="ECO:0000256" key="6">
    <source>
        <dbReference type="SAM" id="Phobius"/>
    </source>
</evidence>
<dbReference type="Proteomes" id="UP000293925">
    <property type="component" value="Unassembled WGS sequence"/>
</dbReference>
<name>A0A4R0PQC9_9SPHI</name>
<evidence type="ECO:0000256" key="3">
    <source>
        <dbReference type="ARBA" id="ARBA00022737"/>
    </source>
</evidence>
<keyword evidence="6" id="KW-0472">Membrane</keyword>
<gene>
    <name evidence="7" type="ORF">EZ456_17575</name>
</gene>
<dbReference type="InterPro" id="IPR005881">
    <property type="entry name" value="Ser_O-AcTrfase"/>
</dbReference>
<dbReference type="AlphaFoldDB" id="A0A4R0PQC9"/>
<sequence>MISEGQKQSLYIFQDWKDNKGNFKSRMIMLFYRISSLIYRYKFLRFIFFWYLLLYKFAIGWMMNIGINSSAVIGRGLRIQYGFGTVIGSNTVIGENCNIRQLTNISSKMKENGSYSRAPRIGNNVDIGINVVILGDVNIGNNVIIGAGSVITKDVEDNCVMVGNTATVLKKKYIISVEKT</sequence>
<keyword evidence="6" id="KW-1133">Transmembrane helix</keyword>
<comment type="catalytic activity">
    <reaction evidence="5">
        <text>L-serine + acetyl-CoA = O-acetyl-L-serine + CoA</text>
        <dbReference type="Rhea" id="RHEA:24560"/>
        <dbReference type="ChEBI" id="CHEBI:33384"/>
        <dbReference type="ChEBI" id="CHEBI:57287"/>
        <dbReference type="ChEBI" id="CHEBI:57288"/>
        <dbReference type="ChEBI" id="CHEBI:58340"/>
        <dbReference type="EC" id="2.3.1.30"/>
    </reaction>
</comment>
<dbReference type="GO" id="GO:0005737">
    <property type="term" value="C:cytoplasm"/>
    <property type="evidence" value="ECO:0007669"/>
    <property type="project" value="InterPro"/>
</dbReference>
<evidence type="ECO:0000256" key="2">
    <source>
        <dbReference type="ARBA" id="ARBA00022679"/>
    </source>
</evidence>
<evidence type="ECO:0000256" key="4">
    <source>
        <dbReference type="ARBA" id="ARBA00023315"/>
    </source>
</evidence>
<keyword evidence="8" id="KW-1185">Reference proteome</keyword>
<evidence type="ECO:0000313" key="8">
    <source>
        <dbReference type="Proteomes" id="UP000293925"/>
    </source>
</evidence>
<dbReference type="GO" id="GO:0006535">
    <property type="term" value="P:cysteine biosynthetic process from serine"/>
    <property type="evidence" value="ECO:0007669"/>
    <property type="project" value="InterPro"/>
</dbReference>
<dbReference type="EC" id="2.3.1.30" evidence="5"/>
<dbReference type="PIRSF" id="PIRSF000441">
    <property type="entry name" value="CysE"/>
    <property type="match status" value="1"/>
</dbReference>
<comment type="similarity">
    <text evidence="1 5">Belongs to the transferase hexapeptide repeat family.</text>
</comment>
<keyword evidence="6" id="KW-0812">Transmembrane</keyword>
<dbReference type="SUPFAM" id="SSF51161">
    <property type="entry name" value="Trimeric LpxA-like enzymes"/>
    <property type="match status" value="1"/>
</dbReference>
<protein>
    <recommendedName>
        <fullName evidence="5">Serine acetyltransferase</fullName>
        <ecNumber evidence="5">2.3.1.30</ecNumber>
    </recommendedName>
</protein>
<dbReference type="Pfam" id="PF00132">
    <property type="entry name" value="Hexapep"/>
    <property type="match status" value="1"/>
</dbReference>
<accession>A0A4R0PQC9</accession>
<evidence type="ECO:0000256" key="5">
    <source>
        <dbReference type="PIRNR" id="PIRNR000441"/>
    </source>
</evidence>
<dbReference type="RefSeq" id="WP_131532397.1">
    <property type="nucleotide sequence ID" value="NZ_SJSO01000016.1"/>
</dbReference>
<dbReference type="OrthoDB" id="9814490at2"/>
<keyword evidence="3" id="KW-0677">Repeat</keyword>
<keyword evidence="2 5" id="KW-0808">Transferase</keyword>
<proteinExistence type="inferred from homology"/>
<reference evidence="7 8" key="1">
    <citation type="submission" date="2019-02" db="EMBL/GenBank/DDBJ databases">
        <title>Pedobacter sp. RP-3-21 sp. nov., isolated from Arctic soil.</title>
        <authorList>
            <person name="Dahal R.H."/>
        </authorList>
    </citation>
    <scope>NUCLEOTIDE SEQUENCE [LARGE SCALE GENOMIC DNA]</scope>
    <source>
        <strain evidence="7 8">RP-3-21</strain>
    </source>
</reference>
<keyword evidence="4 5" id="KW-0012">Acyltransferase</keyword>
<organism evidence="7 8">
    <name type="scientific">Pedobacter psychrodurus</name>
    <dbReference type="NCBI Taxonomy" id="2530456"/>
    <lineage>
        <taxon>Bacteria</taxon>
        <taxon>Pseudomonadati</taxon>
        <taxon>Bacteroidota</taxon>
        <taxon>Sphingobacteriia</taxon>
        <taxon>Sphingobacteriales</taxon>
        <taxon>Sphingobacteriaceae</taxon>
        <taxon>Pedobacter</taxon>
    </lineage>
</organism>